<dbReference type="InterPro" id="IPR036961">
    <property type="entry name" value="Kinesin_motor_dom_sf"/>
</dbReference>
<reference evidence="14" key="1">
    <citation type="submission" date="2022-11" db="UniProtKB">
        <authorList>
            <consortium name="EnsemblMetazoa"/>
        </authorList>
    </citation>
    <scope>IDENTIFICATION</scope>
</reference>
<dbReference type="GO" id="GO:0005813">
    <property type="term" value="C:centrosome"/>
    <property type="evidence" value="ECO:0007669"/>
    <property type="project" value="UniProtKB-ARBA"/>
</dbReference>
<dbReference type="Pfam" id="PF00225">
    <property type="entry name" value="Kinesin"/>
    <property type="match status" value="1"/>
</dbReference>
<dbReference type="GO" id="GO:0000278">
    <property type="term" value="P:mitotic cell cycle"/>
    <property type="evidence" value="ECO:0007669"/>
    <property type="project" value="UniProtKB-ARBA"/>
</dbReference>
<dbReference type="Gene3D" id="3.40.850.10">
    <property type="entry name" value="Kinesin motor domain"/>
    <property type="match status" value="1"/>
</dbReference>
<comment type="similarity">
    <text evidence="9">Belongs to the TRAFAC class myosin-kinesin ATPase superfamily. Kinesin family. KIN-12 subfamily.</text>
</comment>
<dbReference type="InterPro" id="IPR019821">
    <property type="entry name" value="Kinesin_motor_CS"/>
</dbReference>
<dbReference type="PANTHER" id="PTHR37739:SF8">
    <property type="entry name" value="KINESIN-LIKE PROTEIN KIN-12D"/>
    <property type="match status" value="1"/>
</dbReference>
<dbReference type="CTD" id="56992"/>
<evidence type="ECO:0000256" key="4">
    <source>
        <dbReference type="ARBA" id="ARBA00022741"/>
    </source>
</evidence>
<evidence type="ECO:0000256" key="6">
    <source>
        <dbReference type="ARBA" id="ARBA00023054"/>
    </source>
</evidence>
<keyword evidence="7 10" id="KW-0505">Motor protein</keyword>
<dbReference type="OrthoDB" id="3176171at2759"/>
<feature type="domain" description="Kinesin motor" evidence="13">
    <location>
        <begin position="14"/>
        <end position="348"/>
    </location>
</feature>
<dbReference type="PROSITE" id="PS00411">
    <property type="entry name" value="KINESIN_MOTOR_1"/>
    <property type="match status" value="1"/>
</dbReference>
<dbReference type="GO" id="GO:0008017">
    <property type="term" value="F:microtubule binding"/>
    <property type="evidence" value="ECO:0007669"/>
    <property type="project" value="InterPro"/>
</dbReference>
<dbReference type="PRINTS" id="PR00380">
    <property type="entry name" value="KINESINHEAVY"/>
</dbReference>
<dbReference type="PROSITE" id="PS50067">
    <property type="entry name" value="KINESIN_MOTOR_2"/>
    <property type="match status" value="1"/>
</dbReference>
<protein>
    <recommendedName>
        <fullName evidence="13">Kinesin motor domain-containing protein</fullName>
    </recommendedName>
</protein>
<feature type="coiled-coil region" evidence="11">
    <location>
        <begin position="585"/>
        <end position="644"/>
    </location>
</feature>
<evidence type="ECO:0000256" key="1">
    <source>
        <dbReference type="ARBA" id="ARBA00004186"/>
    </source>
</evidence>
<evidence type="ECO:0000256" key="5">
    <source>
        <dbReference type="ARBA" id="ARBA00022840"/>
    </source>
</evidence>
<dbReference type="AlphaFoldDB" id="A0A914BQY6"/>
<dbReference type="OMA" id="CVKKEKF"/>
<keyword evidence="8" id="KW-0206">Cytoskeleton</keyword>
<name>A0A914BQY6_PATMI</name>
<dbReference type="SUPFAM" id="SSF52540">
    <property type="entry name" value="P-loop containing nucleoside triphosphate hydrolases"/>
    <property type="match status" value="1"/>
</dbReference>
<dbReference type="GO" id="GO:0005819">
    <property type="term" value="C:spindle"/>
    <property type="evidence" value="ECO:0007669"/>
    <property type="project" value="UniProtKB-SubCell"/>
</dbReference>
<evidence type="ECO:0000313" key="14">
    <source>
        <dbReference type="EnsemblMetazoa" id="XP_038077912.1"/>
    </source>
</evidence>
<dbReference type="PANTHER" id="PTHR37739">
    <property type="entry name" value="KINESIN-LIKE PROTEIN KIN-12D"/>
    <property type="match status" value="1"/>
</dbReference>
<evidence type="ECO:0000256" key="3">
    <source>
        <dbReference type="ARBA" id="ARBA00022701"/>
    </source>
</evidence>
<evidence type="ECO:0000256" key="11">
    <source>
        <dbReference type="SAM" id="Coils"/>
    </source>
</evidence>
<dbReference type="GO" id="GO:0007018">
    <property type="term" value="P:microtubule-based movement"/>
    <property type="evidence" value="ECO:0007669"/>
    <property type="project" value="InterPro"/>
</dbReference>
<dbReference type="Proteomes" id="UP000887568">
    <property type="component" value="Unplaced"/>
</dbReference>
<dbReference type="GO" id="GO:0005874">
    <property type="term" value="C:microtubule"/>
    <property type="evidence" value="ECO:0007669"/>
    <property type="project" value="UniProtKB-KW"/>
</dbReference>
<feature type="compositionally biased region" description="Polar residues" evidence="12">
    <location>
        <begin position="563"/>
        <end position="579"/>
    </location>
</feature>
<dbReference type="GeneID" id="119745557"/>
<dbReference type="GO" id="GO:0005829">
    <property type="term" value="C:cytosol"/>
    <property type="evidence" value="ECO:0007669"/>
    <property type="project" value="UniProtKB-ARBA"/>
</dbReference>
<keyword evidence="4 10" id="KW-0547">Nucleotide-binding</keyword>
<dbReference type="InterPro" id="IPR027417">
    <property type="entry name" value="P-loop_NTPase"/>
</dbReference>
<evidence type="ECO:0000256" key="7">
    <source>
        <dbReference type="ARBA" id="ARBA00023175"/>
    </source>
</evidence>
<feature type="coiled-coil region" evidence="11">
    <location>
        <begin position="717"/>
        <end position="888"/>
    </location>
</feature>
<keyword evidence="2" id="KW-0963">Cytoplasm</keyword>
<dbReference type="CDD" id="cd01373">
    <property type="entry name" value="KISc_KLP2_like"/>
    <property type="match status" value="1"/>
</dbReference>
<keyword evidence="5 10" id="KW-0067">ATP-binding</keyword>
<evidence type="ECO:0000259" key="13">
    <source>
        <dbReference type="PROSITE" id="PS50067"/>
    </source>
</evidence>
<evidence type="ECO:0000256" key="10">
    <source>
        <dbReference type="PROSITE-ProRule" id="PRU00283"/>
    </source>
</evidence>
<proteinExistence type="inferred from homology"/>
<comment type="subcellular location">
    <subcellularLocation>
        <location evidence="1">Cytoplasm</location>
        <location evidence="1">Cytoskeleton</location>
        <location evidence="1">Spindle</location>
    </subcellularLocation>
</comment>
<evidence type="ECO:0000256" key="9">
    <source>
        <dbReference type="ARBA" id="ARBA00034488"/>
    </source>
</evidence>
<evidence type="ECO:0000256" key="2">
    <source>
        <dbReference type="ARBA" id="ARBA00022490"/>
    </source>
</evidence>
<organism evidence="14 15">
    <name type="scientific">Patiria miniata</name>
    <name type="common">Bat star</name>
    <name type="synonym">Asterina miniata</name>
    <dbReference type="NCBI Taxonomy" id="46514"/>
    <lineage>
        <taxon>Eukaryota</taxon>
        <taxon>Metazoa</taxon>
        <taxon>Echinodermata</taxon>
        <taxon>Eleutherozoa</taxon>
        <taxon>Asterozoa</taxon>
        <taxon>Asteroidea</taxon>
        <taxon>Valvatacea</taxon>
        <taxon>Valvatida</taxon>
        <taxon>Asterinidae</taxon>
        <taxon>Patiria</taxon>
    </lineage>
</organism>
<keyword evidence="15" id="KW-1185">Reference proteome</keyword>
<dbReference type="InterPro" id="IPR001752">
    <property type="entry name" value="Kinesin_motor_dom"/>
</dbReference>
<dbReference type="SMART" id="SM00129">
    <property type="entry name" value="KISc"/>
    <property type="match status" value="1"/>
</dbReference>
<dbReference type="EnsemblMetazoa" id="XM_038221984.1">
    <property type="protein sequence ID" value="XP_038077912.1"/>
    <property type="gene ID" value="LOC119745557"/>
</dbReference>
<accession>A0A914BQY6</accession>
<evidence type="ECO:0000256" key="12">
    <source>
        <dbReference type="SAM" id="MobiDB-lite"/>
    </source>
</evidence>
<dbReference type="RefSeq" id="XP_038077912.1">
    <property type="nucleotide sequence ID" value="XM_038221984.1"/>
</dbReference>
<feature type="region of interest" description="Disordered" evidence="12">
    <location>
        <begin position="557"/>
        <end position="579"/>
    </location>
</feature>
<dbReference type="GO" id="GO:0003777">
    <property type="term" value="F:microtubule motor activity"/>
    <property type="evidence" value="ECO:0007669"/>
    <property type="project" value="InterPro"/>
</dbReference>
<keyword evidence="3" id="KW-0493">Microtubule</keyword>
<dbReference type="GO" id="GO:0005524">
    <property type="term" value="F:ATP binding"/>
    <property type="evidence" value="ECO:0007669"/>
    <property type="project" value="UniProtKB-UniRule"/>
</dbReference>
<feature type="binding site" evidence="10">
    <location>
        <begin position="94"/>
        <end position="101"/>
    </location>
    <ligand>
        <name>ATP</name>
        <dbReference type="ChEBI" id="CHEBI:30616"/>
    </ligand>
</feature>
<keyword evidence="6 11" id="KW-0175">Coiled coil</keyword>
<sequence length="1132" mass="128891">MSSVDNSNGSNGDSIKVYLRVRPPDQDNAIDSGQILTVQQPDVVILPCKPEPKVYTFDHVADIHTTQEAVFAAVGRRTIESCVAGYNSTIFAYGQTGSGKTFTMMGPDEADNFHHELRGVIPRSFEYLFSLVNREREKQGERFEFLCRVSFLEIYNEQVFDLLDSASSGLQLRENFKRGVFVDGLIEQVVSNPSDAFQVLSTGWLNRRVASTSMNRESSRSHAVFTFTIQTKEKKAGVSNIRVSQLNLVDLAGSERQKDTKTSGIRLKEAGSINKSLLTLGHVITALVDIGHGKTRHVPYRDSKLSFLLRDSLGGNAKTYIIANVHPGAKCFGETLSTLNFARRAKMIKNKAVVNEDTQGNTLHLQMEIKRLREQLLQYRHIPQDPNTSGMHTPTSLTTPSNAVSAIHGNGEKKWRSYFLDAMYLREKTDIEKKNLLEKISRLGDLSNKKEQYLQSTKMIVRFRENTIARLQKSQANEEATEDQMVNDLKNEIGALKQQLSHNPTVTQYAMENRNLRNENKKLMALQTVRSAIEHDHDRSQHLEKVFRELMASIEGGDRRTSVCPSPSRTPSQHGDQHMAVSSTIDKYKTQCKQMQAERDTARQELLEQTEVMRQTQLKLEAEVASYKKTVNELENALEAFKVKTKIERDTMNNLHMRTIMTITTPKKVAHNLRNRVVIVPSAGDGTPINPRRHSSLPEDLSPLRDQEGIVDEEIPEHMIEQCNEALTEEVRKLQEENSRLLQSLQDGDTCHLKLKQTQALLERELEQIKQLLESEQQQKMGLKSEASKLSARLEDMQKDYCIAKSEAEDMRIMLQSADKVMEEEKNKLREAATQRERDVAALESKVLRIELELSTAEREMEKLTEEKRELQDVGNTLQEEVNFKEQRQEELESVIREGRDHRQTMAEEIQSLMEKLDGEFEKNVKLSAELREGSDSKQQLVESLEVMERLQTDNSQLQNLCSEKDTHLTRAKDDLDAAGATIVLLQKRAAEDKDALANMVTTVQDLRQTILLKENSLNMTAHELEDSRYQCETLQAAQDEYKNEVQGLQRELEEMTEEMSSLSCTHNMQMEMLQSDLDEVRGQYESLMGEMTEQEKHLQTVHAECEASASQVDSLKKQVSQCSVFQNKAYM</sequence>
<dbReference type="FunFam" id="3.40.850.10:FF:000034">
    <property type="entry name" value="Kinesin family member 15"/>
    <property type="match status" value="1"/>
</dbReference>
<evidence type="ECO:0000256" key="8">
    <source>
        <dbReference type="ARBA" id="ARBA00023212"/>
    </source>
</evidence>
<feature type="coiled-coil region" evidence="11">
    <location>
        <begin position="1025"/>
        <end position="1098"/>
    </location>
</feature>
<dbReference type="InterPro" id="IPR044986">
    <property type="entry name" value="KIF15/KIN-12"/>
</dbReference>
<evidence type="ECO:0000313" key="15">
    <source>
        <dbReference type="Proteomes" id="UP000887568"/>
    </source>
</evidence>
<feature type="region of interest" description="Disordered" evidence="12">
    <location>
        <begin position="682"/>
        <end position="702"/>
    </location>
</feature>